<organism evidence="1 2">
    <name type="scientific">Elysia crispata</name>
    <name type="common">lettuce slug</name>
    <dbReference type="NCBI Taxonomy" id="231223"/>
    <lineage>
        <taxon>Eukaryota</taxon>
        <taxon>Metazoa</taxon>
        <taxon>Spiralia</taxon>
        <taxon>Lophotrochozoa</taxon>
        <taxon>Mollusca</taxon>
        <taxon>Gastropoda</taxon>
        <taxon>Heterobranchia</taxon>
        <taxon>Euthyneura</taxon>
        <taxon>Panpulmonata</taxon>
        <taxon>Sacoglossa</taxon>
        <taxon>Placobranchoidea</taxon>
        <taxon>Plakobranchidae</taxon>
        <taxon>Elysia</taxon>
    </lineage>
</organism>
<sequence>MLDDRQSIIRKNKTLFPVWVPAVVLVADDQGQYQIHTLAGRVA</sequence>
<dbReference type="EMBL" id="JAWDGP010004066">
    <property type="protein sequence ID" value="KAK3768134.1"/>
    <property type="molecule type" value="Genomic_DNA"/>
</dbReference>
<proteinExistence type="predicted"/>
<reference evidence="1" key="1">
    <citation type="journal article" date="2023" name="G3 (Bethesda)">
        <title>A reference genome for the long-term kleptoplast-retaining sea slug Elysia crispata morphotype clarki.</title>
        <authorList>
            <person name="Eastman K.E."/>
            <person name="Pendleton A.L."/>
            <person name="Shaikh M.A."/>
            <person name="Suttiyut T."/>
            <person name="Ogas R."/>
            <person name="Tomko P."/>
            <person name="Gavelis G."/>
            <person name="Widhalm J.R."/>
            <person name="Wisecaver J.H."/>
        </authorList>
    </citation>
    <scope>NUCLEOTIDE SEQUENCE</scope>
    <source>
        <strain evidence="1">ECLA1</strain>
    </source>
</reference>
<comment type="caution">
    <text evidence="1">The sequence shown here is derived from an EMBL/GenBank/DDBJ whole genome shotgun (WGS) entry which is preliminary data.</text>
</comment>
<keyword evidence="2" id="KW-1185">Reference proteome</keyword>
<protein>
    <submittedName>
        <fullName evidence="1">Uncharacterized protein</fullName>
    </submittedName>
</protein>
<dbReference type="AlphaFoldDB" id="A0AAE1DEW0"/>
<name>A0AAE1DEW0_9GAST</name>
<evidence type="ECO:0000313" key="1">
    <source>
        <dbReference type="EMBL" id="KAK3768134.1"/>
    </source>
</evidence>
<gene>
    <name evidence="1" type="ORF">RRG08_010804</name>
</gene>
<evidence type="ECO:0000313" key="2">
    <source>
        <dbReference type="Proteomes" id="UP001283361"/>
    </source>
</evidence>
<dbReference type="Proteomes" id="UP001283361">
    <property type="component" value="Unassembled WGS sequence"/>
</dbReference>
<accession>A0AAE1DEW0</accession>